<comment type="caution">
    <text evidence="2">The sequence shown here is derived from an EMBL/GenBank/DDBJ whole genome shotgun (WGS) entry which is preliminary data.</text>
</comment>
<evidence type="ECO:0000313" key="2">
    <source>
        <dbReference type="EMBL" id="GAH20316.1"/>
    </source>
</evidence>
<name>X1DHF9_9ZZZZ</name>
<dbReference type="Pfam" id="PF02589">
    <property type="entry name" value="LUD_dom"/>
    <property type="match status" value="1"/>
</dbReference>
<sequence>MRKTNKFKVYYAKTNEEAQKIFMEELGDNKVLYKSKSLEAKDIGIIDVLKKNNIEIKETDLGDVLCQLFDYKYPSFTLAPGVQFTE</sequence>
<evidence type="ECO:0000259" key="1">
    <source>
        <dbReference type="Pfam" id="PF02589"/>
    </source>
</evidence>
<proteinExistence type="predicted"/>
<accession>X1DHF9</accession>
<feature type="domain" description="LUD" evidence="1">
    <location>
        <begin position="3"/>
        <end position="59"/>
    </location>
</feature>
<protein>
    <recommendedName>
        <fullName evidence="1">LUD domain-containing protein</fullName>
    </recommendedName>
</protein>
<dbReference type="PANTHER" id="PTHR47153:SF2">
    <property type="entry name" value="LACTATE UTILIZATION PROTEIN B"/>
    <property type="match status" value="1"/>
</dbReference>
<gene>
    <name evidence="2" type="ORF">S03H2_08901</name>
</gene>
<organism evidence="2">
    <name type="scientific">marine sediment metagenome</name>
    <dbReference type="NCBI Taxonomy" id="412755"/>
    <lineage>
        <taxon>unclassified sequences</taxon>
        <taxon>metagenomes</taxon>
        <taxon>ecological metagenomes</taxon>
    </lineage>
</organism>
<dbReference type="AlphaFoldDB" id="X1DHF9"/>
<dbReference type="InterPro" id="IPR004452">
    <property type="entry name" value="LutB/LldF"/>
</dbReference>
<reference evidence="2" key="1">
    <citation type="journal article" date="2014" name="Front. Microbiol.">
        <title>High frequency of phylogenetically diverse reductive dehalogenase-homologous genes in deep subseafloor sedimentary metagenomes.</title>
        <authorList>
            <person name="Kawai M."/>
            <person name="Futagami T."/>
            <person name="Toyoda A."/>
            <person name="Takaki Y."/>
            <person name="Nishi S."/>
            <person name="Hori S."/>
            <person name="Arai W."/>
            <person name="Tsubouchi T."/>
            <person name="Morono Y."/>
            <person name="Uchiyama I."/>
            <person name="Ito T."/>
            <person name="Fujiyama A."/>
            <person name="Inagaki F."/>
            <person name="Takami H."/>
        </authorList>
    </citation>
    <scope>NUCLEOTIDE SEQUENCE</scope>
    <source>
        <strain evidence="2">Expedition CK06-06</strain>
    </source>
</reference>
<dbReference type="PANTHER" id="PTHR47153">
    <property type="entry name" value="LACTATE UTILIZATION PROTEIN B"/>
    <property type="match status" value="1"/>
</dbReference>
<dbReference type="EMBL" id="BARU01004416">
    <property type="protein sequence ID" value="GAH20316.1"/>
    <property type="molecule type" value="Genomic_DNA"/>
</dbReference>
<dbReference type="InterPro" id="IPR003741">
    <property type="entry name" value="LUD_dom"/>
</dbReference>
<dbReference type="GO" id="GO:0006089">
    <property type="term" value="P:lactate metabolic process"/>
    <property type="evidence" value="ECO:0007669"/>
    <property type="project" value="InterPro"/>
</dbReference>
<feature type="non-terminal residue" evidence="2">
    <location>
        <position position="86"/>
    </location>
</feature>